<dbReference type="InterPro" id="IPR016181">
    <property type="entry name" value="Acyl_CoA_acyltransferase"/>
</dbReference>
<dbReference type="GO" id="GO:0007059">
    <property type="term" value="P:chromosome segregation"/>
    <property type="evidence" value="ECO:0007669"/>
    <property type="project" value="UniProtKB-KW"/>
</dbReference>
<name>A0A836KQ57_9TRYP</name>
<dbReference type="EC" id="2.3.1.48" evidence="1"/>
<dbReference type="Pfam" id="PF00583">
    <property type="entry name" value="Acetyltransf_1"/>
    <property type="match status" value="1"/>
</dbReference>
<evidence type="ECO:0000256" key="3">
    <source>
        <dbReference type="ARBA" id="ARBA00022829"/>
    </source>
</evidence>
<organism evidence="14 15">
    <name type="scientific">Leishmania orientalis</name>
    <dbReference type="NCBI Taxonomy" id="2249476"/>
    <lineage>
        <taxon>Eukaryota</taxon>
        <taxon>Discoba</taxon>
        <taxon>Euglenozoa</taxon>
        <taxon>Kinetoplastea</taxon>
        <taxon>Metakinetoplastina</taxon>
        <taxon>Trypanosomatida</taxon>
        <taxon>Trypanosomatidae</taxon>
        <taxon>Leishmaniinae</taxon>
        <taxon>Leishmania</taxon>
    </lineage>
</organism>
<dbReference type="GO" id="GO:0120518">
    <property type="term" value="F:protein N-terminal-methionine acetyltransferase activity"/>
    <property type="evidence" value="ECO:0007669"/>
    <property type="project" value="UniProtKB-EC"/>
</dbReference>
<dbReference type="Proteomes" id="UP000674143">
    <property type="component" value="Unassembled WGS sequence"/>
</dbReference>
<dbReference type="SUPFAM" id="SSF55729">
    <property type="entry name" value="Acyl-CoA N-acyltransferases (Nat)"/>
    <property type="match status" value="2"/>
</dbReference>
<reference evidence="15" key="2">
    <citation type="journal article" date="2021" name="Sci. Data">
        <title>Chromosome-scale genome sequencing, assembly and annotation of six genomes from subfamily Leishmaniinae.</title>
        <authorList>
            <person name="Almutairi H."/>
            <person name="Urbaniak M.D."/>
            <person name="Bates M.D."/>
            <person name="Jariyapan N."/>
            <person name="Kwakye-Nuako G."/>
            <person name="Thomaz Soccol V."/>
            <person name="Al-Salem W.S."/>
            <person name="Dillon R.J."/>
            <person name="Bates P.A."/>
            <person name="Gatherer D."/>
        </authorList>
    </citation>
    <scope>NUCLEOTIDE SEQUENCE [LARGE SCALE GENOMIC DNA]</scope>
</reference>
<keyword evidence="15" id="KW-1185">Reference proteome</keyword>
<evidence type="ECO:0000256" key="2">
    <source>
        <dbReference type="ARBA" id="ARBA00022679"/>
    </source>
</evidence>
<feature type="compositionally biased region" description="Basic and acidic residues" evidence="11">
    <location>
        <begin position="514"/>
        <end position="531"/>
    </location>
</feature>
<dbReference type="AlphaFoldDB" id="A0A836KQ57"/>
<sequence length="702" mass="75644">MGFSFKATAYTDQASTGSETVEVYRRYPAPEMVQLPVKATATASTAGAAMPPSSSSSVCNSAEAAAVTDGSATAVTLRLRWGVQAEDLRRVYEMHEDAYPISYTAAYYEWLLNHDACLGLVALATQGTYRERLGRWREAKYNAPEAEAAPAASSLCSPPSVAIAQPVPPPASQCRPTAEVLQERAEVQSIITEQECIAARKGANQHHKDTMRVSDNEGSDAAAHTMVVGFIIGQIAYARHDAGHLLSNPTAYIGSFAVDPPFQCCGVGHALLQRFITYATQQRPMYALDYLHYDERKLIALLADAQIKKRKAGVDALLNGASASAAGGASDDGGGDSLYVADGRSDALTPLPLSSPDAPSSLSSAAPTHPSLLQSLLSTFLPELQGWREDRQARLRLRRCGLAEEDIDAQRFRDRLDPDALTDEEADEVRRDARHFVVQTGVRDVWLHCLPGNITAIRFYARRGFRLHRVLKAYYDINGAPYDAHLLHYVCENDEPASVSAAPAEHSSAGATDSLKDVDREEKRWERRAAATEEAATGFHGFAPLAAAAPAFCLPPPPPSAGLRRRRGAPPVGEDGGLATTDSALTEGGRAFTPAHHTSTPAAAADALAEKAAGLTEASPPVATWLSPRTYPAVADIILCTAERGQEEWRRRTGSKDSGDVRGRRPGWWEKMREMIFAANAVGLLCVVLWLAYNLAVTGKVE</sequence>
<feature type="domain" description="N-acetyltransferase" evidence="13">
    <location>
        <begin position="227"/>
        <end position="291"/>
    </location>
</feature>
<dbReference type="GO" id="GO:0004402">
    <property type="term" value="F:histone acetyltransferase activity"/>
    <property type="evidence" value="ECO:0007669"/>
    <property type="project" value="TreeGrafter"/>
</dbReference>
<proteinExistence type="inferred from homology"/>
<dbReference type="EC" id="2.3.1.259" evidence="7"/>
<dbReference type="GeneID" id="92362967"/>
<evidence type="ECO:0000313" key="15">
    <source>
        <dbReference type="Proteomes" id="UP000674143"/>
    </source>
</evidence>
<protein>
    <recommendedName>
        <fullName evidence="8">N-alpha-acetyltransferase 60</fullName>
        <ecNumber evidence="7">2.3.1.259</ecNumber>
        <ecNumber evidence="1">2.3.1.48</ecNumber>
    </recommendedName>
</protein>
<evidence type="ECO:0000256" key="7">
    <source>
        <dbReference type="ARBA" id="ARBA00026111"/>
    </source>
</evidence>
<evidence type="ECO:0000256" key="9">
    <source>
        <dbReference type="ARBA" id="ARBA00048017"/>
    </source>
</evidence>
<comment type="catalytic activity">
    <reaction evidence="9">
        <text>L-lysyl-[protein] + acetyl-CoA = N(6)-acetyl-L-lysyl-[protein] + CoA + H(+)</text>
        <dbReference type="Rhea" id="RHEA:45948"/>
        <dbReference type="Rhea" id="RHEA-COMP:9752"/>
        <dbReference type="Rhea" id="RHEA-COMP:10731"/>
        <dbReference type="ChEBI" id="CHEBI:15378"/>
        <dbReference type="ChEBI" id="CHEBI:29969"/>
        <dbReference type="ChEBI" id="CHEBI:57287"/>
        <dbReference type="ChEBI" id="CHEBI:57288"/>
        <dbReference type="ChEBI" id="CHEBI:61930"/>
        <dbReference type="EC" id="2.3.1.48"/>
    </reaction>
</comment>
<dbReference type="GO" id="GO:0000139">
    <property type="term" value="C:Golgi membrane"/>
    <property type="evidence" value="ECO:0007669"/>
    <property type="project" value="TreeGrafter"/>
</dbReference>
<feature type="region of interest" description="Disordered" evidence="11">
    <location>
        <begin position="557"/>
        <end position="584"/>
    </location>
</feature>
<reference evidence="15" key="1">
    <citation type="journal article" date="2021" name="Microbiol. Resour. Announc.">
        <title>LGAAP: Leishmaniinae Genome Assembly and Annotation Pipeline.</title>
        <authorList>
            <person name="Almutairi H."/>
            <person name="Urbaniak M.D."/>
            <person name="Bates M.D."/>
            <person name="Jariyapan N."/>
            <person name="Kwakye-Nuako G."/>
            <person name="Thomaz-Soccol V."/>
            <person name="Al-Salem W.S."/>
            <person name="Dillon R.J."/>
            <person name="Bates P.A."/>
            <person name="Gatherer D."/>
        </authorList>
    </citation>
    <scope>NUCLEOTIDE SEQUENCE [LARGE SCALE GENOMIC DNA]</scope>
</reference>
<keyword evidence="12" id="KW-0812">Transmembrane</keyword>
<evidence type="ECO:0000256" key="6">
    <source>
        <dbReference type="ARBA" id="ARBA00025774"/>
    </source>
</evidence>
<dbReference type="KEGG" id="loi:92362967"/>
<evidence type="ECO:0000256" key="8">
    <source>
        <dbReference type="ARBA" id="ARBA00026144"/>
    </source>
</evidence>
<keyword evidence="2" id="KW-0808">Transferase</keyword>
<evidence type="ECO:0000256" key="10">
    <source>
        <dbReference type="ARBA" id="ARBA00048848"/>
    </source>
</evidence>
<comment type="similarity">
    <text evidence="6">Belongs to the acetyltransferase family. NAA60 subfamily.</text>
</comment>
<comment type="caution">
    <text evidence="14">The sequence shown here is derived from an EMBL/GenBank/DDBJ whole genome shotgun (WGS) entry which is preliminary data.</text>
</comment>
<dbReference type="CDD" id="cd04301">
    <property type="entry name" value="NAT_SF"/>
    <property type="match status" value="1"/>
</dbReference>
<dbReference type="RefSeq" id="XP_067064096.1">
    <property type="nucleotide sequence ID" value="XM_067209033.1"/>
</dbReference>
<keyword evidence="12" id="KW-0472">Membrane</keyword>
<dbReference type="Gene3D" id="3.40.630.30">
    <property type="match status" value="2"/>
</dbReference>
<evidence type="ECO:0000256" key="11">
    <source>
        <dbReference type="SAM" id="MobiDB-lite"/>
    </source>
</evidence>
<keyword evidence="5" id="KW-0012">Acyltransferase</keyword>
<keyword evidence="3" id="KW-0159">Chromosome partition</keyword>
<keyword evidence="4" id="KW-0156">Chromatin regulator</keyword>
<keyword evidence="12" id="KW-1133">Transmembrane helix</keyword>
<evidence type="ECO:0000313" key="14">
    <source>
        <dbReference type="EMBL" id="KAG5481417.1"/>
    </source>
</evidence>
<evidence type="ECO:0000256" key="1">
    <source>
        <dbReference type="ARBA" id="ARBA00013184"/>
    </source>
</evidence>
<evidence type="ECO:0000256" key="12">
    <source>
        <dbReference type="SAM" id="Phobius"/>
    </source>
</evidence>
<accession>A0A836KQ57</accession>
<evidence type="ECO:0000256" key="5">
    <source>
        <dbReference type="ARBA" id="ARBA00023315"/>
    </source>
</evidence>
<dbReference type="PANTHER" id="PTHR14744">
    <property type="entry name" value="N-ALPHA-ACETYLTRANSFERASE 60"/>
    <property type="match status" value="1"/>
</dbReference>
<dbReference type="InterPro" id="IPR000182">
    <property type="entry name" value="GNAT_dom"/>
</dbReference>
<comment type="catalytic activity">
    <reaction evidence="10">
        <text>N-terminal L-methionyl-[transmembrane protein] + acetyl-CoA = N-terminal N(alpha)-acetyl-L-methionyl-[transmembrane protein] + CoA + H(+)</text>
        <dbReference type="Rhea" id="RHEA:50604"/>
        <dbReference type="Rhea" id="RHEA-COMP:12745"/>
        <dbReference type="Rhea" id="RHEA-COMP:12746"/>
        <dbReference type="ChEBI" id="CHEBI:15378"/>
        <dbReference type="ChEBI" id="CHEBI:57287"/>
        <dbReference type="ChEBI" id="CHEBI:57288"/>
        <dbReference type="ChEBI" id="CHEBI:64731"/>
        <dbReference type="ChEBI" id="CHEBI:133414"/>
        <dbReference type="EC" id="2.3.1.259"/>
    </reaction>
</comment>
<evidence type="ECO:0000259" key="13">
    <source>
        <dbReference type="Pfam" id="PF00583"/>
    </source>
</evidence>
<feature type="region of interest" description="Disordered" evidence="11">
    <location>
        <begin position="500"/>
        <end position="531"/>
    </location>
</feature>
<evidence type="ECO:0000256" key="4">
    <source>
        <dbReference type="ARBA" id="ARBA00022853"/>
    </source>
</evidence>
<dbReference type="InterPro" id="IPR045141">
    <property type="entry name" value="NAA60-like"/>
</dbReference>
<dbReference type="PANTHER" id="PTHR14744:SF15">
    <property type="entry name" value="N-ALPHA-ACETYLTRANSFERASE 60"/>
    <property type="match status" value="1"/>
</dbReference>
<dbReference type="EMBL" id="JAFHLR010000018">
    <property type="protein sequence ID" value="KAG5481417.1"/>
    <property type="molecule type" value="Genomic_DNA"/>
</dbReference>
<gene>
    <name evidence="14" type="ORF">LSCM4_07129</name>
</gene>
<feature type="transmembrane region" description="Helical" evidence="12">
    <location>
        <begin position="675"/>
        <end position="693"/>
    </location>
</feature>